<feature type="compositionally biased region" description="Low complexity" evidence="2">
    <location>
        <begin position="98"/>
        <end position="111"/>
    </location>
</feature>
<dbReference type="GeneID" id="7829441"/>
<feature type="compositionally biased region" description="Polar residues" evidence="2">
    <location>
        <begin position="654"/>
        <end position="663"/>
    </location>
</feature>
<protein>
    <submittedName>
        <fullName evidence="3">Uncharacterized protein</fullName>
    </submittedName>
</protein>
<dbReference type="OrthoDB" id="304064at2759"/>
<feature type="compositionally biased region" description="Low complexity" evidence="2">
    <location>
        <begin position="639"/>
        <end position="653"/>
    </location>
</feature>
<dbReference type="InParanoid" id="I7M0Y3"/>
<evidence type="ECO:0000256" key="2">
    <source>
        <dbReference type="SAM" id="MobiDB-lite"/>
    </source>
</evidence>
<accession>I7M0Y3</accession>
<gene>
    <name evidence="3" type="ORF">TTHERM_00295470</name>
</gene>
<feature type="region of interest" description="Disordered" evidence="2">
    <location>
        <begin position="1"/>
        <end position="43"/>
    </location>
</feature>
<name>I7M0Y3_TETTS</name>
<feature type="compositionally biased region" description="Polar residues" evidence="2">
    <location>
        <begin position="629"/>
        <end position="638"/>
    </location>
</feature>
<feature type="compositionally biased region" description="Low complexity" evidence="2">
    <location>
        <begin position="1"/>
        <end position="12"/>
    </location>
</feature>
<dbReference type="Proteomes" id="UP000009168">
    <property type="component" value="Unassembled WGS sequence"/>
</dbReference>
<keyword evidence="4" id="KW-1185">Reference proteome</keyword>
<sequence length="779" mass="88807">MSSFQKPKQQQPSLSNLDGTHRGGVVRNLNGVPHSDSHLNYIPESPDFGRPIFLQGGLLNPLHNQALQNNSLPINPFLNINPQLSLSMFDLPPGSSSNLQPTNPAPPAQNQVNIFAPNLDQESTNKININPLNFPNQNLQQMIINQLISQQQQQLLQQQQLGNGQNNGQQIISNSHIAQQPQQPQQQQSNQMQHNQQQNLQQQNSQIQNQLIVQLGLLNNPFLIQQLLQVINNPHDLARFQNNLQRIQQQALQTINLPPQIPLNTIPQVPVGLGINNTNQNAANAIATTNNLQQKLIHQQKQKEELTNMLEFLVEKMHQTDTDQIFEKKCEFKFLHGDDLTIFDNIVHKYQFSKKTKEEMIKYILRKCFKFLKSNIKQQEIVGQKDIEVAFTLKYFGSEIESQQQLQIQKQFLHSENNLGANRNRDSDDSDDQLDEVKIKQEDNNPIKEIGSVNNLNSTKHLPSMSINNLDSDDIIDKVMPFKQGSKIKTMNIQFLKMIFRSELFVKDYQVYLEKFEELAQKENQKKIQKCVKNLQDFIEKGQISKVKSYKRLPWLKIWLKETYDLAKTLCAYADEDNAKESDILASQSDLKKKLKTQESSTKLQNAKNSCDDSEQQTPYSPPDFNKMPFSNNNQNGIASGSLSSASKLKVSSPQNSEGQKSEYNAILKKQQQLEDAQKKSNSQSQQQQSGEWKTPEIVRRSPPRVDEIELPASDSIKGFEVPKAKKSSELTQNDLHVIIEQNSEKNSTSNQIIKHEENEQLITATILKDVQTLNSTIV</sequence>
<keyword evidence="1" id="KW-0175">Coiled coil</keyword>
<feature type="compositionally biased region" description="Low complexity" evidence="2">
    <location>
        <begin position="680"/>
        <end position="690"/>
    </location>
</feature>
<feature type="compositionally biased region" description="Polar residues" evidence="2">
    <location>
        <begin position="598"/>
        <end position="609"/>
    </location>
</feature>
<dbReference type="AlphaFoldDB" id="I7M0Y3"/>
<proteinExistence type="predicted"/>
<evidence type="ECO:0000313" key="3">
    <source>
        <dbReference type="EMBL" id="EAR92934.2"/>
    </source>
</evidence>
<evidence type="ECO:0000256" key="1">
    <source>
        <dbReference type="SAM" id="Coils"/>
    </source>
</evidence>
<reference evidence="4" key="1">
    <citation type="journal article" date="2006" name="PLoS Biol.">
        <title>Macronuclear genome sequence of the ciliate Tetrahymena thermophila, a model eukaryote.</title>
        <authorList>
            <person name="Eisen J.A."/>
            <person name="Coyne R.S."/>
            <person name="Wu M."/>
            <person name="Wu D."/>
            <person name="Thiagarajan M."/>
            <person name="Wortman J.R."/>
            <person name="Badger J.H."/>
            <person name="Ren Q."/>
            <person name="Amedeo P."/>
            <person name="Jones K.M."/>
            <person name="Tallon L.J."/>
            <person name="Delcher A.L."/>
            <person name="Salzberg S.L."/>
            <person name="Silva J.C."/>
            <person name="Haas B.J."/>
            <person name="Majoros W.H."/>
            <person name="Farzad M."/>
            <person name="Carlton J.M."/>
            <person name="Smith R.K. Jr."/>
            <person name="Garg J."/>
            <person name="Pearlman R.E."/>
            <person name="Karrer K.M."/>
            <person name="Sun L."/>
            <person name="Manning G."/>
            <person name="Elde N.C."/>
            <person name="Turkewitz A.P."/>
            <person name="Asai D.J."/>
            <person name="Wilkes D.E."/>
            <person name="Wang Y."/>
            <person name="Cai H."/>
            <person name="Collins K."/>
            <person name="Stewart B.A."/>
            <person name="Lee S.R."/>
            <person name="Wilamowska K."/>
            <person name="Weinberg Z."/>
            <person name="Ruzzo W.L."/>
            <person name="Wloga D."/>
            <person name="Gaertig J."/>
            <person name="Frankel J."/>
            <person name="Tsao C.-C."/>
            <person name="Gorovsky M.A."/>
            <person name="Keeling P.J."/>
            <person name="Waller R.F."/>
            <person name="Patron N.J."/>
            <person name="Cherry J.M."/>
            <person name="Stover N.A."/>
            <person name="Krieger C.J."/>
            <person name="del Toro C."/>
            <person name="Ryder H.F."/>
            <person name="Williamson S.C."/>
            <person name="Barbeau R.A."/>
            <person name="Hamilton E.P."/>
            <person name="Orias E."/>
        </authorList>
    </citation>
    <scope>NUCLEOTIDE SEQUENCE [LARGE SCALE GENOMIC DNA]</scope>
    <source>
        <strain evidence="4">SB210</strain>
    </source>
</reference>
<evidence type="ECO:0000313" key="4">
    <source>
        <dbReference type="Proteomes" id="UP000009168"/>
    </source>
</evidence>
<feature type="compositionally biased region" description="Basic and acidic residues" evidence="2">
    <location>
        <begin position="694"/>
        <end position="708"/>
    </location>
</feature>
<dbReference type="KEGG" id="tet:TTHERM_00295470"/>
<dbReference type="RefSeq" id="XP_001013179.2">
    <property type="nucleotide sequence ID" value="XM_001013179.2"/>
</dbReference>
<feature type="region of interest" description="Disordered" evidence="2">
    <location>
        <begin position="177"/>
        <end position="201"/>
    </location>
</feature>
<dbReference type="EMBL" id="GG662740">
    <property type="protein sequence ID" value="EAR92934.2"/>
    <property type="molecule type" value="Genomic_DNA"/>
</dbReference>
<feature type="region of interest" description="Disordered" evidence="2">
    <location>
        <begin position="596"/>
        <end position="714"/>
    </location>
</feature>
<feature type="coiled-coil region" evidence="1">
    <location>
        <begin position="237"/>
        <end position="316"/>
    </location>
</feature>
<organism evidence="3 4">
    <name type="scientific">Tetrahymena thermophila (strain SB210)</name>
    <dbReference type="NCBI Taxonomy" id="312017"/>
    <lineage>
        <taxon>Eukaryota</taxon>
        <taxon>Sar</taxon>
        <taxon>Alveolata</taxon>
        <taxon>Ciliophora</taxon>
        <taxon>Intramacronucleata</taxon>
        <taxon>Oligohymenophorea</taxon>
        <taxon>Hymenostomatida</taxon>
        <taxon>Tetrahymenina</taxon>
        <taxon>Tetrahymenidae</taxon>
        <taxon>Tetrahymena</taxon>
    </lineage>
</organism>
<dbReference type="eggNOG" id="ENOG502STCW">
    <property type="taxonomic scope" value="Eukaryota"/>
</dbReference>
<feature type="region of interest" description="Disordered" evidence="2">
    <location>
        <begin position="92"/>
        <end position="111"/>
    </location>
</feature>